<reference evidence="3 4" key="1">
    <citation type="journal article" date="2006" name="Science">
        <title>Phytophthora genome sequences uncover evolutionary origins and mechanisms of pathogenesis.</title>
        <authorList>
            <person name="Tyler B.M."/>
            <person name="Tripathy S."/>
            <person name="Zhang X."/>
            <person name="Dehal P."/>
            <person name="Jiang R.H."/>
            <person name="Aerts A."/>
            <person name="Arredondo F.D."/>
            <person name="Baxter L."/>
            <person name="Bensasson D."/>
            <person name="Beynon J.L."/>
            <person name="Chapman J."/>
            <person name="Damasceno C.M."/>
            <person name="Dorrance A.E."/>
            <person name="Dou D."/>
            <person name="Dickerman A.W."/>
            <person name="Dubchak I.L."/>
            <person name="Garbelotto M."/>
            <person name="Gijzen M."/>
            <person name="Gordon S.G."/>
            <person name="Govers F."/>
            <person name="Grunwald N.J."/>
            <person name="Huang W."/>
            <person name="Ivors K.L."/>
            <person name="Jones R.W."/>
            <person name="Kamoun S."/>
            <person name="Krampis K."/>
            <person name="Lamour K.H."/>
            <person name="Lee M.K."/>
            <person name="McDonald W.H."/>
            <person name="Medina M."/>
            <person name="Meijer H.J."/>
            <person name="Nordberg E.K."/>
            <person name="Maclean D.J."/>
            <person name="Ospina-Giraldo M.D."/>
            <person name="Morris P.F."/>
            <person name="Phuntumart V."/>
            <person name="Putnam N.H."/>
            <person name="Rash S."/>
            <person name="Rose J.K."/>
            <person name="Sakihama Y."/>
            <person name="Salamov A.A."/>
            <person name="Savidor A."/>
            <person name="Scheuring C.F."/>
            <person name="Smith B.M."/>
            <person name="Sobral B.W."/>
            <person name="Terry A."/>
            <person name="Torto-Alalibo T.A."/>
            <person name="Win J."/>
            <person name="Xu Z."/>
            <person name="Zhang H."/>
            <person name="Grigoriev I.V."/>
            <person name="Rokhsar D.S."/>
            <person name="Boore J.L."/>
        </authorList>
    </citation>
    <scope>NUCLEOTIDE SEQUENCE [LARGE SCALE GENOMIC DNA]</scope>
    <source>
        <strain evidence="3 4">P6497</strain>
    </source>
</reference>
<evidence type="ECO:0000256" key="1">
    <source>
        <dbReference type="SAM" id="Coils"/>
    </source>
</evidence>
<protein>
    <submittedName>
        <fullName evidence="3">Uncharacterized protein</fullName>
    </submittedName>
</protein>
<evidence type="ECO:0000313" key="4">
    <source>
        <dbReference type="Proteomes" id="UP000002640"/>
    </source>
</evidence>
<dbReference type="AlphaFoldDB" id="G5A6S7"/>
<dbReference type="RefSeq" id="XP_009535665.1">
    <property type="nucleotide sequence ID" value="XM_009537370.1"/>
</dbReference>
<organism evidence="3 4">
    <name type="scientific">Phytophthora sojae (strain P6497)</name>
    <name type="common">Soybean stem and root rot agent</name>
    <name type="synonym">Phytophthora megasperma f. sp. glycines</name>
    <dbReference type="NCBI Taxonomy" id="1094619"/>
    <lineage>
        <taxon>Eukaryota</taxon>
        <taxon>Sar</taxon>
        <taxon>Stramenopiles</taxon>
        <taxon>Oomycota</taxon>
        <taxon>Peronosporomycetes</taxon>
        <taxon>Peronosporales</taxon>
        <taxon>Peronosporaceae</taxon>
        <taxon>Phytophthora</taxon>
    </lineage>
</organism>
<name>G5A6S7_PHYSP</name>
<gene>
    <name evidence="3" type="ORF">PHYSODRAFT_305826</name>
</gene>
<dbReference type="Proteomes" id="UP000002640">
    <property type="component" value="Unassembled WGS sequence"/>
</dbReference>
<evidence type="ECO:0000256" key="2">
    <source>
        <dbReference type="SAM" id="MobiDB-lite"/>
    </source>
</evidence>
<feature type="coiled-coil region" evidence="1">
    <location>
        <begin position="57"/>
        <end position="84"/>
    </location>
</feature>
<dbReference type="OMA" id="MEMRIHR"/>
<keyword evidence="4" id="KW-1185">Reference proteome</keyword>
<dbReference type="KEGG" id="psoj:PHYSODRAFT_305826"/>
<proteinExistence type="predicted"/>
<sequence>MCSLAFCPQTETNAGLARRHERVITPHCQRPELQRGGGDFQAKTPSSEEARQRQLYRVNQKLERDDLRRQVVELVDQHARMKQAQANEKARFKASRPPAYYLWKSFALRQREERQLMAAVNTQATYIDALSSIARKRLRSDQESSSVRSKINGPDVEEMAIFDSCIRELHANYERADEVLWSCSIDELGTDGAEVQPYSLYETGCSLWNVSDRYCAAKIRFKRYEGVTDPENTFAATFIDKIALGSGEVVEVRQRLVSCRFFEERRIVVTWKFISETQGV</sequence>
<dbReference type="EMBL" id="JH159160">
    <property type="protein sequence ID" value="EGZ09032.1"/>
    <property type="molecule type" value="Genomic_DNA"/>
</dbReference>
<feature type="region of interest" description="Disordered" evidence="2">
    <location>
        <begin position="30"/>
        <end position="51"/>
    </location>
</feature>
<dbReference type="InParanoid" id="G5A6S7"/>
<keyword evidence="1" id="KW-0175">Coiled coil</keyword>
<accession>G5A6S7</accession>
<dbReference type="SMR" id="G5A6S7"/>
<evidence type="ECO:0000313" key="3">
    <source>
        <dbReference type="EMBL" id="EGZ09032.1"/>
    </source>
</evidence>
<dbReference type="GeneID" id="20642610"/>